<evidence type="ECO:0000313" key="3">
    <source>
        <dbReference type="RefSeq" id="XP_050561266.1"/>
    </source>
</evidence>
<dbReference type="InterPro" id="IPR041228">
    <property type="entry name" value="Dynein_C"/>
</dbReference>
<keyword evidence="2" id="KW-1185">Reference proteome</keyword>
<dbReference type="Pfam" id="PF18199">
    <property type="entry name" value="Dynein_C"/>
    <property type="match status" value="1"/>
</dbReference>
<name>A0A9R0E8H3_SPOFR</name>
<organism evidence="2 3">
    <name type="scientific">Spodoptera frugiperda</name>
    <name type="common">Fall armyworm</name>
    <dbReference type="NCBI Taxonomy" id="7108"/>
    <lineage>
        <taxon>Eukaryota</taxon>
        <taxon>Metazoa</taxon>
        <taxon>Ecdysozoa</taxon>
        <taxon>Arthropoda</taxon>
        <taxon>Hexapoda</taxon>
        <taxon>Insecta</taxon>
        <taxon>Pterygota</taxon>
        <taxon>Neoptera</taxon>
        <taxon>Endopterygota</taxon>
        <taxon>Lepidoptera</taxon>
        <taxon>Glossata</taxon>
        <taxon>Ditrysia</taxon>
        <taxon>Noctuoidea</taxon>
        <taxon>Noctuidae</taxon>
        <taxon>Amphipyrinae</taxon>
        <taxon>Spodoptera</taxon>
    </lineage>
</organism>
<dbReference type="InterPro" id="IPR043160">
    <property type="entry name" value="Dynein_C_barrel"/>
</dbReference>
<proteinExistence type="predicted"/>
<reference evidence="3" key="1">
    <citation type="submission" date="2025-08" db="UniProtKB">
        <authorList>
            <consortium name="RefSeq"/>
        </authorList>
    </citation>
    <scope>IDENTIFICATION</scope>
    <source>
        <tissue evidence="3">Whole larval tissue</tissue>
    </source>
</reference>
<dbReference type="Proteomes" id="UP000829999">
    <property type="component" value="Chromosome 27"/>
</dbReference>
<sequence length="246" mass="27002">MSGSPFIKGDYQIKECGGGWWSCVCECEARDVCRAAPAVHGHLARAARNARGLALTVSDEWQMLWSGPTTMDSYVKEFGIRARAALARLDTKQPAADYMPTEVDLRSFLRPSRVIWALRAHTAARLNCNIHALTLSVKWNWNEGESTQSGIVVRGVRLSGAQWAGSALAPCTAAAPPHAPAPPLLLRYVLQESDNELVWERSVEVPVYNNEARESIVFSARAPLVQHFEPDLATLHAIALFIAAND</sequence>
<dbReference type="Gene3D" id="3.10.490.20">
    <property type="match status" value="1"/>
</dbReference>
<gene>
    <name evidence="3" type="primary">LOC126912590</name>
</gene>
<dbReference type="AlphaFoldDB" id="A0A9R0E8H3"/>
<dbReference type="OrthoDB" id="10252139at2759"/>
<protein>
    <submittedName>
        <fullName evidence="3">Cytoplasmic dynein 2 heavy chain 1-like</fullName>
    </submittedName>
</protein>
<dbReference type="RefSeq" id="XP_050561266.1">
    <property type="nucleotide sequence ID" value="XM_050705309.1"/>
</dbReference>
<feature type="domain" description="Dynein heavy chain C-terminal" evidence="1">
    <location>
        <begin position="57"/>
        <end position="222"/>
    </location>
</feature>
<evidence type="ECO:0000313" key="2">
    <source>
        <dbReference type="Proteomes" id="UP000829999"/>
    </source>
</evidence>
<dbReference type="GeneID" id="126912590"/>
<accession>A0A9R0E8H3</accession>
<evidence type="ECO:0000259" key="1">
    <source>
        <dbReference type="Pfam" id="PF18199"/>
    </source>
</evidence>